<feature type="transmembrane region" description="Helical" evidence="5">
    <location>
        <begin position="72"/>
        <end position="90"/>
    </location>
</feature>
<reference evidence="8" key="1">
    <citation type="journal article" date="2019" name="Int. J. Syst. Evol. Microbiol.">
        <title>The Global Catalogue of Microorganisms (GCM) 10K type strain sequencing project: providing services to taxonomists for standard genome sequencing and annotation.</title>
        <authorList>
            <consortium name="The Broad Institute Genomics Platform"/>
            <consortium name="The Broad Institute Genome Sequencing Center for Infectious Disease"/>
            <person name="Wu L."/>
            <person name="Ma J."/>
        </authorList>
    </citation>
    <scope>NUCLEOTIDE SEQUENCE [LARGE SCALE GENOMIC DNA]</scope>
    <source>
        <strain evidence="8">CGMCC 1.15043</strain>
    </source>
</reference>
<comment type="subcellular location">
    <subcellularLocation>
        <location evidence="1">Membrane</location>
        <topology evidence="1">Multi-pass membrane protein</topology>
    </subcellularLocation>
</comment>
<keyword evidence="2 5" id="KW-0812">Transmembrane</keyword>
<feature type="transmembrane region" description="Helical" evidence="5">
    <location>
        <begin position="96"/>
        <end position="114"/>
    </location>
</feature>
<proteinExistence type="predicted"/>
<dbReference type="PANTHER" id="PTHR37422">
    <property type="entry name" value="TEICHURONIC ACID BIOSYNTHESIS PROTEIN TUAE"/>
    <property type="match status" value="1"/>
</dbReference>
<protein>
    <recommendedName>
        <fullName evidence="6">O-antigen ligase-related domain-containing protein</fullName>
    </recommendedName>
</protein>
<feature type="transmembrane region" description="Helical" evidence="5">
    <location>
        <begin position="202"/>
        <end position="220"/>
    </location>
</feature>
<dbReference type="EMBL" id="BMHE01000044">
    <property type="protein sequence ID" value="GGA03440.1"/>
    <property type="molecule type" value="Genomic_DNA"/>
</dbReference>
<evidence type="ECO:0000313" key="8">
    <source>
        <dbReference type="Proteomes" id="UP000615455"/>
    </source>
</evidence>
<dbReference type="Pfam" id="PF04932">
    <property type="entry name" value="Wzy_C"/>
    <property type="match status" value="1"/>
</dbReference>
<dbReference type="Proteomes" id="UP000615455">
    <property type="component" value="Unassembled WGS sequence"/>
</dbReference>
<keyword evidence="8" id="KW-1185">Reference proteome</keyword>
<feature type="transmembrane region" description="Helical" evidence="5">
    <location>
        <begin position="291"/>
        <end position="314"/>
    </location>
</feature>
<evidence type="ECO:0000256" key="3">
    <source>
        <dbReference type="ARBA" id="ARBA00022989"/>
    </source>
</evidence>
<feature type="transmembrane region" description="Helical" evidence="5">
    <location>
        <begin position="387"/>
        <end position="405"/>
    </location>
</feature>
<accession>A0ABQ1F9I5</accession>
<feature type="transmembrane region" description="Helical" evidence="5">
    <location>
        <begin position="326"/>
        <end position="342"/>
    </location>
</feature>
<sequence>MVIAFLQHGLLFKPEYWLIGVLLYLGASAALIMGRLPSHPYFYVAVCLVGWYVLSTFYAINPQNAISASGKLALAIPFLILGAQLTHSYRVLLMRLLIYVSAGWVLIGGLLKQFREGRFEGTLEYANSWGALLLTALIMQISLTAISKNKMDYWISAILLIGILLTGSRTVFLIALILIPIQLFILKKNSLQPWLHKMQLRSLYLFAIPLITLICALAISRNLTWLNRFTSISPHASEWEARLGYYRDAWRIITGSPFVGYGGGSWNILQYQFQTAAYSVRYLHNFWLETWIDVGLIGVLMIVLLIFLTFRQAITQYKFVTSSDKAWILGCLLASCGLLIHSTVDFTFSYPLLFCLWVLLGQWTAISQPLETTDRTPRLTSHLSVRLSVVLIFITASFVSIRLGIAESLLIKADQRYAAQKNSKEAILLLEQSSNYALFPADQHDKLASLYLIRYLANKSSTTDIKRAEMEANQALAINPKDPHLLFLQTQIDYVIGNKVNAVERLRILQQQFPFRADIRDEYAKWTVR</sequence>
<feature type="transmembrane region" description="Helical" evidence="5">
    <location>
        <begin position="40"/>
        <end position="60"/>
    </location>
</feature>
<evidence type="ECO:0000256" key="4">
    <source>
        <dbReference type="ARBA" id="ARBA00023136"/>
    </source>
</evidence>
<dbReference type="PANTHER" id="PTHR37422:SF13">
    <property type="entry name" value="LIPOPOLYSACCHARIDE BIOSYNTHESIS PROTEIN PA4999-RELATED"/>
    <property type="match status" value="1"/>
</dbReference>
<dbReference type="InterPro" id="IPR007016">
    <property type="entry name" value="O-antigen_ligase-rel_domated"/>
</dbReference>
<evidence type="ECO:0000313" key="7">
    <source>
        <dbReference type="EMBL" id="GGA03440.1"/>
    </source>
</evidence>
<gene>
    <name evidence="7" type="ORF">GCM10008018_56790</name>
</gene>
<evidence type="ECO:0000256" key="2">
    <source>
        <dbReference type="ARBA" id="ARBA00022692"/>
    </source>
</evidence>
<keyword evidence="4 5" id="KW-0472">Membrane</keyword>
<feature type="transmembrane region" description="Helical" evidence="5">
    <location>
        <begin position="153"/>
        <end position="181"/>
    </location>
</feature>
<keyword evidence="3 5" id="KW-1133">Transmembrane helix</keyword>
<comment type="caution">
    <text evidence="7">The sequence shown here is derived from an EMBL/GenBank/DDBJ whole genome shotgun (WGS) entry which is preliminary data.</text>
</comment>
<evidence type="ECO:0000259" key="6">
    <source>
        <dbReference type="Pfam" id="PF04932"/>
    </source>
</evidence>
<organism evidence="7 8">
    <name type="scientific">Paenibacillus marchantiophytorum</name>
    <dbReference type="NCBI Taxonomy" id="1619310"/>
    <lineage>
        <taxon>Bacteria</taxon>
        <taxon>Bacillati</taxon>
        <taxon>Bacillota</taxon>
        <taxon>Bacilli</taxon>
        <taxon>Bacillales</taxon>
        <taxon>Paenibacillaceae</taxon>
        <taxon>Paenibacillus</taxon>
    </lineage>
</organism>
<feature type="domain" description="O-antigen ligase-related" evidence="6">
    <location>
        <begin position="156"/>
        <end position="302"/>
    </location>
</feature>
<dbReference type="InterPro" id="IPR051533">
    <property type="entry name" value="WaaL-like"/>
</dbReference>
<evidence type="ECO:0000256" key="5">
    <source>
        <dbReference type="SAM" id="Phobius"/>
    </source>
</evidence>
<feature type="transmembrane region" description="Helical" evidence="5">
    <location>
        <begin position="16"/>
        <end position="34"/>
    </location>
</feature>
<feature type="transmembrane region" description="Helical" evidence="5">
    <location>
        <begin position="126"/>
        <end position="147"/>
    </location>
</feature>
<evidence type="ECO:0000256" key="1">
    <source>
        <dbReference type="ARBA" id="ARBA00004141"/>
    </source>
</evidence>
<name>A0ABQ1F9I5_9BACL</name>